<feature type="region of interest" description="Disordered" evidence="1">
    <location>
        <begin position="67"/>
        <end position="100"/>
    </location>
</feature>
<accession>A0A2P7SMI4</accession>
<protein>
    <submittedName>
        <fullName evidence="3">Uncharacterized protein</fullName>
    </submittedName>
</protein>
<dbReference type="AlphaFoldDB" id="A0A2P7SMI4"/>
<feature type="chain" id="PRO_5015132674" evidence="2">
    <location>
        <begin position="28"/>
        <end position="172"/>
    </location>
</feature>
<feature type="signal peptide" evidence="2">
    <location>
        <begin position="1"/>
        <end position="27"/>
    </location>
</feature>
<evidence type="ECO:0000313" key="4">
    <source>
        <dbReference type="Proteomes" id="UP000240653"/>
    </source>
</evidence>
<keyword evidence="4" id="KW-1185">Reference proteome</keyword>
<gene>
    <name evidence="3" type="ORF">C7I85_00745</name>
</gene>
<proteinExistence type="predicted"/>
<dbReference type="OrthoDB" id="8001261at2"/>
<organism evidence="3 4">
    <name type="scientific">Pseudaminobacter soli</name>
    <name type="common">ex Li et al. 2025</name>
    <dbReference type="NCBI Taxonomy" id="1295366"/>
    <lineage>
        <taxon>Bacteria</taxon>
        <taxon>Pseudomonadati</taxon>
        <taxon>Pseudomonadota</taxon>
        <taxon>Alphaproteobacteria</taxon>
        <taxon>Hyphomicrobiales</taxon>
        <taxon>Phyllobacteriaceae</taxon>
        <taxon>Pseudaminobacter</taxon>
    </lineage>
</organism>
<dbReference type="EMBL" id="PXYL01000001">
    <property type="protein sequence ID" value="PSJ63696.1"/>
    <property type="molecule type" value="Genomic_DNA"/>
</dbReference>
<evidence type="ECO:0000313" key="3">
    <source>
        <dbReference type="EMBL" id="PSJ63696.1"/>
    </source>
</evidence>
<dbReference type="RefSeq" id="WP_106722048.1">
    <property type="nucleotide sequence ID" value="NZ_PXYL01000001.1"/>
</dbReference>
<keyword evidence="2" id="KW-0732">Signal</keyword>
<evidence type="ECO:0000256" key="2">
    <source>
        <dbReference type="SAM" id="SignalP"/>
    </source>
</evidence>
<name>A0A2P7SMI4_9HYPH</name>
<feature type="compositionally biased region" description="Low complexity" evidence="1">
    <location>
        <begin position="80"/>
        <end position="93"/>
    </location>
</feature>
<reference evidence="3 4" key="1">
    <citation type="submission" date="2018-03" db="EMBL/GenBank/DDBJ databases">
        <title>The draft genome of Mesorhizobium soli JCM 19897.</title>
        <authorList>
            <person name="Li L."/>
            <person name="Liu L."/>
            <person name="Liang L."/>
            <person name="Wang T."/>
            <person name="Zhang X."/>
        </authorList>
    </citation>
    <scope>NUCLEOTIDE SEQUENCE [LARGE SCALE GENOMIC DNA]</scope>
    <source>
        <strain evidence="3 4">JCM 19897</strain>
    </source>
</reference>
<sequence length="172" mass="18381">MTFKTLISASALSLGAAFLAFPSHGLAANTSAAQSVTKACSAKYEAAKKANSLHGQTWPQFLHSCSTAMKGTNTPPAKAPPANKSPSSVPAPATQQPTEKQAMARFQYAAETNTATPGGAAMKPREMGFRQRVHECKAEWKADKAAGKIQPGQGWRDYWKACDVRLKTQKTQ</sequence>
<evidence type="ECO:0000256" key="1">
    <source>
        <dbReference type="SAM" id="MobiDB-lite"/>
    </source>
</evidence>
<comment type="caution">
    <text evidence="3">The sequence shown here is derived from an EMBL/GenBank/DDBJ whole genome shotgun (WGS) entry which is preliminary data.</text>
</comment>
<dbReference type="Proteomes" id="UP000240653">
    <property type="component" value="Unassembled WGS sequence"/>
</dbReference>